<sequence>MSSSVRKAYPVRKAYQYDTAWDLVSKREDSLNEGKRLSDKKFGRLKRFHETTIDSKPARKLRLFLEELPMPYKLLCAIVFAQDSIYKTPDSVLQALITKTNARPSKLRHTGLQILCYSQITMKHGRDSSETWEQIVSPTYPKVKDVESVFCPEMAKKIKTCQVKGVECKKLVLRFPKSTNHLETAKAFPAFVDLEICEKYMGELVMRLFGVDVNRISDTELGFQMRHESGIMQNTSCLSLVEALRGRTLEVFGKEIHSAIAECENYKDEAKNKINTTTCVRAFWVEGEARIRLEMEAIAGVAISNKLLWSKQ</sequence>
<dbReference type="Proteomes" id="UP000053841">
    <property type="component" value="Unassembled WGS sequence"/>
</dbReference>
<dbReference type="STRING" id="930089.W6XVD2"/>
<proteinExistence type="predicted"/>
<accession>W6XVD2</accession>
<protein>
    <submittedName>
        <fullName evidence="1">Uncharacterized protein</fullName>
    </submittedName>
</protein>
<keyword evidence="2" id="KW-1185">Reference proteome</keyword>
<dbReference type="EMBL" id="KI965173">
    <property type="protein sequence ID" value="EUC26734.1"/>
    <property type="molecule type" value="Genomic_DNA"/>
</dbReference>
<dbReference type="AlphaFoldDB" id="W6XVD2"/>
<dbReference type="KEGG" id="bze:COCCADRAFT_113521"/>
<organism evidence="1 2">
    <name type="scientific">Cochliobolus carbonum (strain 26-R-13)</name>
    <name type="common">Maize leaf spot fungus</name>
    <name type="synonym">Bipolaris zeicola</name>
    <dbReference type="NCBI Taxonomy" id="930089"/>
    <lineage>
        <taxon>Eukaryota</taxon>
        <taxon>Fungi</taxon>
        <taxon>Dikarya</taxon>
        <taxon>Ascomycota</taxon>
        <taxon>Pezizomycotina</taxon>
        <taxon>Dothideomycetes</taxon>
        <taxon>Pleosporomycetidae</taxon>
        <taxon>Pleosporales</taxon>
        <taxon>Pleosporineae</taxon>
        <taxon>Pleosporaceae</taxon>
        <taxon>Bipolaris</taxon>
    </lineage>
</organism>
<dbReference type="RefSeq" id="XP_007718962.1">
    <property type="nucleotide sequence ID" value="XM_007720772.1"/>
</dbReference>
<evidence type="ECO:0000313" key="1">
    <source>
        <dbReference type="EMBL" id="EUC26734.1"/>
    </source>
</evidence>
<dbReference type="HOGENOM" id="CLU_897621_0_0_1"/>
<reference evidence="1 2" key="1">
    <citation type="journal article" date="2013" name="PLoS Genet.">
        <title>Comparative genome structure, secondary metabolite, and effector coding capacity across Cochliobolus pathogens.</title>
        <authorList>
            <person name="Condon B.J."/>
            <person name="Leng Y."/>
            <person name="Wu D."/>
            <person name="Bushley K.E."/>
            <person name="Ohm R.A."/>
            <person name="Otillar R."/>
            <person name="Martin J."/>
            <person name="Schackwitz W."/>
            <person name="Grimwood J."/>
            <person name="MohdZainudin N."/>
            <person name="Xue C."/>
            <person name="Wang R."/>
            <person name="Manning V.A."/>
            <person name="Dhillon B."/>
            <person name="Tu Z.J."/>
            <person name="Steffenson B.J."/>
            <person name="Salamov A."/>
            <person name="Sun H."/>
            <person name="Lowry S."/>
            <person name="LaButti K."/>
            <person name="Han J."/>
            <person name="Copeland A."/>
            <person name="Lindquist E."/>
            <person name="Barry K."/>
            <person name="Schmutz J."/>
            <person name="Baker S.E."/>
            <person name="Ciuffetti L.M."/>
            <person name="Grigoriev I.V."/>
            <person name="Zhong S."/>
            <person name="Turgeon B.G."/>
        </authorList>
    </citation>
    <scope>NUCLEOTIDE SEQUENCE [LARGE SCALE GENOMIC DNA]</scope>
    <source>
        <strain evidence="1 2">26-R-13</strain>
    </source>
</reference>
<evidence type="ECO:0000313" key="2">
    <source>
        <dbReference type="Proteomes" id="UP000053841"/>
    </source>
</evidence>
<gene>
    <name evidence="1" type="ORF">COCCADRAFT_113521</name>
</gene>
<name>W6XVD2_COCC2</name>
<dbReference type="GeneID" id="19144650"/>